<evidence type="ECO:0008006" key="8">
    <source>
        <dbReference type="Google" id="ProtNLM"/>
    </source>
</evidence>
<feature type="domain" description="Large ribosomal subunit protein bL12 C-terminal" evidence="5">
    <location>
        <begin position="82"/>
        <end position="148"/>
    </location>
</feature>
<comment type="caution">
    <text evidence="7">The sequence shown here is derived from an EMBL/GenBank/DDBJ whole genome shotgun (WGS) entry which is preliminary data.</text>
</comment>
<dbReference type="PANTHER" id="PTHR45987">
    <property type="entry name" value="39S RIBOSOMAL PROTEIN L12"/>
    <property type="match status" value="1"/>
</dbReference>
<dbReference type="SUPFAM" id="SSF54736">
    <property type="entry name" value="ClpS-like"/>
    <property type="match status" value="1"/>
</dbReference>
<dbReference type="AlphaFoldDB" id="X1FRW7"/>
<dbReference type="FunFam" id="3.30.1390.10:FF:000001">
    <property type="entry name" value="50S ribosomal protein L7/L12"/>
    <property type="match status" value="1"/>
</dbReference>
<dbReference type="Pfam" id="PF16320">
    <property type="entry name" value="Ribosomal_L12_N"/>
    <property type="match status" value="1"/>
</dbReference>
<dbReference type="GO" id="GO:0022625">
    <property type="term" value="C:cytosolic large ribosomal subunit"/>
    <property type="evidence" value="ECO:0007669"/>
    <property type="project" value="TreeGrafter"/>
</dbReference>
<dbReference type="GO" id="GO:0003735">
    <property type="term" value="F:structural constituent of ribosome"/>
    <property type="evidence" value="ECO:0007669"/>
    <property type="project" value="InterPro"/>
</dbReference>
<evidence type="ECO:0000256" key="4">
    <source>
        <dbReference type="SAM" id="MobiDB-lite"/>
    </source>
</evidence>
<keyword evidence="2" id="KW-0689">Ribosomal protein</keyword>
<dbReference type="GO" id="GO:0006412">
    <property type="term" value="P:translation"/>
    <property type="evidence" value="ECO:0007669"/>
    <property type="project" value="InterPro"/>
</dbReference>
<dbReference type="Gene3D" id="1.20.5.710">
    <property type="entry name" value="Single helix bin"/>
    <property type="match status" value="1"/>
</dbReference>
<organism evidence="7">
    <name type="scientific">marine sediment metagenome</name>
    <dbReference type="NCBI Taxonomy" id="412755"/>
    <lineage>
        <taxon>unclassified sequences</taxon>
        <taxon>metagenomes</taxon>
        <taxon>ecological metagenomes</taxon>
    </lineage>
</organism>
<dbReference type="InterPro" id="IPR008932">
    <property type="entry name" value="Ribosomal_bL12_oligo"/>
</dbReference>
<dbReference type="GO" id="GO:0003729">
    <property type="term" value="F:mRNA binding"/>
    <property type="evidence" value="ECO:0007669"/>
    <property type="project" value="TreeGrafter"/>
</dbReference>
<proteinExistence type="inferred from homology"/>
<dbReference type="CDD" id="cd00387">
    <property type="entry name" value="Ribosomal_L7_L12"/>
    <property type="match status" value="1"/>
</dbReference>
<evidence type="ECO:0000256" key="1">
    <source>
        <dbReference type="ARBA" id="ARBA00007197"/>
    </source>
</evidence>
<dbReference type="InterPro" id="IPR014719">
    <property type="entry name" value="Ribosomal_bL12_C/ClpS-like"/>
</dbReference>
<feature type="region of interest" description="Disordered" evidence="4">
    <location>
        <begin position="1"/>
        <end position="23"/>
    </location>
</feature>
<reference evidence="7" key="1">
    <citation type="journal article" date="2014" name="Front. Microbiol.">
        <title>High frequency of phylogenetically diverse reductive dehalogenase-homologous genes in deep subseafloor sedimentary metagenomes.</title>
        <authorList>
            <person name="Kawai M."/>
            <person name="Futagami T."/>
            <person name="Toyoda A."/>
            <person name="Takaki Y."/>
            <person name="Nishi S."/>
            <person name="Hori S."/>
            <person name="Arai W."/>
            <person name="Tsubouchi T."/>
            <person name="Morono Y."/>
            <person name="Uchiyama I."/>
            <person name="Ito T."/>
            <person name="Fujiyama A."/>
            <person name="Inagaki F."/>
            <person name="Takami H."/>
        </authorList>
    </citation>
    <scope>NUCLEOTIDE SEQUENCE</scope>
    <source>
        <strain evidence="7">Expedition CK06-06</strain>
    </source>
</reference>
<keyword evidence="3" id="KW-0687">Ribonucleoprotein</keyword>
<name>X1FRW7_9ZZZZ</name>
<dbReference type="HAMAP" id="MF_00368">
    <property type="entry name" value="Ribosomal_bL12"/>
    <property type="match status" value="1"/>
</dbReference>
<comment type="similarity">
    <text evidence="1">Belongs to the bacterial ribosomal protein bL12 family.</text>
</comment>
<dbReference type="NCBIfam" id="TIGR00855">
    <property type="entry name" value="L12"/>
    <property type="match status" value="1"/>
</dbReference>
<dbReference type="InterPro" id="IPR013823">
    <property type="entry name" value="Ribosomal_bL12_C"/>
</dbReference>
<dbReference type="EMBL" id="BARU01000660">
    <property type="protein sequence ID" value="GAH23468.1"/>
    <property type="molecule type" value="Genomic_DNA"/>
</dbReference>
<gene>
    <name evidence="7" type="ORF">S03H2_02070</name>
</gene>
<dbReference type="InterPro" id="IPR000206">
    <property type="entry name" value="Ribosomal_bL12"/>
</dbReference>
<feature type="domain" description="Large ribosomal subunit protein bL12 oligomerization" evidence="6">
    <location>
        <begin position="28"/>
        <end position="76"/>
    </location>
</feature>
<sequence>MPQNEAKGKKATKKPSVKAEAGKKPTAIDEIMATIKNMTVLELSELVKALEAEFGVSAPAPVAALAEAAAPAPAAAEEKTEFTVILKDIGANKISVIRAVRELTTLGLKEAKDFVESAPQTVKEGVSKDEATAVKQKLEAAGATVEVK</sequence>
<dbReference type="PANTHER" id="PTHR45987:SF4">
    <property type="entry name" value="LARGE RIBOSOMAL SUBUNIT PROTEIN BL12M"/>
    <property type="match status" value="1"/>
</dbReference>
<dbReference type="Pfam" id="PF00542">
    <property type="entry name" value="Ribosomal_L12"/>
    <property type="match status" value="1"/>
</dbReference>
<evidence type="ECO:0000259" key="6">
    <source>
        <dbReference type="Pfam" id="PF16320"/>
    </source>
</evidence>
<dbReference type="InterPro" id="IPR036235">
    <property type="entry name" value="Ribosomal_bL12_oligo_N_sf"/>
</dbReference>
<evidence type="ECO:0000313" key="7">
    <source>
        <dbReference type="EMBL" id="GAH23468.1"/>
    </source>
</evidence>
<dbReference type="SUPFAM" id="SSF48300">
    <property type="entry name" value="Ribosomal protein L7/12, oligomerisation (N-terminal) domain"/>
    <property type="match status" value="1"/>
</dbReference>
<evidence type="ECO:0000256" key="3">
    <source>
        <dbReference type="ARBA" id="ARBA00023274"/>
    </source>
</evidence>
<dbReference type="Gene3D" id="3.30.1390.10">
    <property type="match status" value="1"/>
</dbReference>
<evidence type="ECO:0000256" key="2">
    <source>
        <dbReference type="ARBA" id="ARBA00022980"/>
    </source>
</evidence>
<protein>
    <recommendedName>
        <fullName evidence="8">Ribosomal protein L7/L12 C-terminal domain-containing protein</fullName>
    </recommendedName>
</protein>
<accession>X1FRW7</accession>
<evidence type="ECO:0000259" key="5">
    <source>
        <dbReference type="Pfam" id="PF00542"/>
    </source>
</evidence>